<dbReference type="Proteomes" id="UP000242525">
    <property type="component" value="Unassembled WGS sequence"/>
</dbReference>
<keyword evidence="2" id="KW-1185">Reference proteome</keyword>
<dbReference type="OrthoDB" id="10340954at2759"/>
<organism evidence="1 2">
    <name type="scientific">Geotrichum candidum</name>
    <name type="common">Oospora lactis</name>
    <name type="synonym">Dipodascus geotrichum</name>
    <dbReference type="NCBI Taxonomy" id="1173061"/>
    <lineage>
        <taxon>Eukaryota</taxon>
        <taxon>Fungi</taxon>
        <taxon>Dikarya</taxon>
        <taxon>Ascomycota</taxon>
        <taxon>Saccharomycotina</taxon>
        <taxon>Dipodascomycetes</taxon>
        <taxon>Dipodascales</taxon>
        <taxon>Dipodascaceae</taxon>
        <taxon>Geotrichum</taxon>
    </lineage>
</organism>
<accession>A0A0J9XE57</accession>
<reference evidence="1" key="1">
    <citation type="submission" date="2014-03" db="EMBL/GenBank/DDBJ databases">
        <authorList>
            <person name="Casaregola S."/>
        </authorList>
    </citation>
    <scope>NUCLEOTIDE SEQUENCE [LARGE SCALE GENOMIC DNA]</scope>
    <source>
        <strain evidence="1">CLIB 918</strain>
    </source>
</reference>
<sequence length="413" mass="45752">MIRFGSTAASRSLRTQSAANLLVRPHHQFSNNNNTSNTAAAANSYHTSIDPAPPAATYDWAVNSSDYKFNQDQSDQEFQEILGEIAQRFRRPFAFTNPHLLDPNGVVAAAINNTSNTSGALNRPNPSWKKGPPPTRKQLMKLIRRVTTPETAGITLDILSSYVEHYPREVQSTHIGTFLRTAARTGYFYKVLDLIQTSPAFAGLINDDVAKEAIRLYSIRIVAAFATQSASNTSNIANNSTNTTITTTTTTTTAGEPAYRALARLYQKMSVFTNAEIEEQLDTHLVMLYGLAPFYKTHSHRKDYRALVQMHLAVVCEKLAQATLIAEDSKVSAHYGLNYYYMNLVLGRLGLRLLPEEDLATLLPKGGRGLDLGKLDDLIARIEVVFRNNKVSSPLERYVKQAAQGLLAEQGRK</sequence>
<comment type="caution">
    <text evidence="1">The sequence shown here is derived from an EMBL/GenBank/DDBJ whole genome shotgun (WGS) entry which is preliminary data.</text>
</comment>
<evidence type="ECO:0000313" key="1">
    <source>
        <dbReference type="EMBL" id="CDO55565.1"/>
    </source>
</evidence>
<dbReference type="AlphaFoldDB" id="A0A0J9XE57"/>
<proteinExistence type="predicted"/>
<name>A0A0J9XE57_GEOCN</name>
<gene>
    <name evidence="1" type="ORF">BN980_GECA11s03090g</name>
</gene>
<evidence type="ECO:0000313" key="2">
    <source>
        <dbReference type="Proteomes" id="UP000242525"/>
    </source>
</evidence>
<dbReference type="EMBL" id="CCBN010000011">
    <property type="protein sequence ID" value="CDO55565.1"/>
    <property type="molecule type" value="Genomic_DNA"/>
</dbReference>
<protein>
    <submittedName>
        <fullName evidence="1">Uncharacterized protein</fullName>
    </submittedName>
</protein>